<dbReference type="InterPro" id="IPR015422">
    <property type="entry name" value="PyrdxlP-dep_Trfase_small"/>
</dbReference>
<sequence>MKEHFNEYVKSIETYIMFRIKQEAARLAPELEAKGRAPIALAMGAPVAPPPQFVYDKLAEALKIPQIHTYSSPKGENFYLEAIAKKMKNRFNVELDPQTEIFSLIGSKEGIANFIRALINPTNIEQDKDIILVPDPGYASYSQMIKTNGGITYPISLNKENNYMPDMNKIWENLIKDGLNPSKVKAMMINYPSNPLGATCTKDYLKHVVDFCKEKQIWLMSDAAYCDIYFEEQAKPHSIFEIEGAKDVAVEFYSFSKPYSMTGFRLGWICGNKEAVGTFGRLKSTIDTGLFKALQKCAAAVLNSKEGDEYIEQANKSFKKKQQIVINGFRELGWKIEENDIPKATFYIWLPIPPRYKTSKEFTDDLLKTSGIVVVPGNGFGANGEGWFRLSAVATDEQLMDVIERMKKDGFYFSK</sequence>
<evidence type="ECO:0000256" key="3">
    <source>
        <dbReference type="ARBA" id="ARBA00022679"/>
    </source>
</evidence>
<dbReference type="InterPro" id="IPR015424">
    <property type="entry name" value="PyrdxlP-dep_Trfase"/>
</dbReference>
<keyword evidence="3 4" id="KW-0808">Transferase</keyword>
<protein>
    <recommendedName>
        <fullName evidence="4">Aminotransferase</fullName>
        <ecNumber evidence="4">2.6.1.-</ecNumber>
    </recommendedName>
</protein>
<dbReference type="Gene3D" id="3.90.1150.10">
    <property type="entry name" value="Aspartate Aminotransferase, domain 1"/>
    <property type="match status" value="1"/>
</dbReference>
<dbReference type="Proteomes" id="UP000886748">
    <property type="component" value="Unassembled WGS sequence"/>
</dbReference>
<name>A0A9D1N0Y8_9CLOT</name>
<comment type="similarity">
    <text evidence="4">Belongs to the class-I pyridoxal-phosphate-dependent aminotransferase family.</text>
</comment>
<comment type="caution">
    <text evidence="6">The sequence shown here is derived from an EMBL/GenBank/DDBJ whole genome shotgun (WGS) entry which is preliminary data.</text>
</comment>
<dbReference type="GO" id="GO:0008483">
    <property type="term" value="F:transaminase activity"/>
    <property type="evidence" value="ECO:0007669"/>
    <property type="project" value="UniProtKB-KW"/>
</dbReference>
<proteinExistence type="inferred from homology"/>
<dbReference type="PROSITE" id="PS00105">
    <property type="entry name" value="AA_TRANSFER_CLASS_1"/>
    <property type="match status" value="1"/>
</dbReference>
<dbReference type="Pfam" id="PF00155">
    <property type="entry name" value="Aminotran_1_2"/>
    <property type="match status" value="1"/>
</dbReference>
<dbReference type="InterPro" id="IPR015421">
    <property type="entry name" value="PyrdxlP-dep_Trfase_major"/>
</dbReference>
<dbReference type="GO" id="GO:0030170">
    <property type="term" value="F:pyridoxal phosphate binding"/>
    <property type="evidence" value="ECO:0007669"/>
    <property type="project" value="InterPro"/>
</dbReference>
<gene>
    <name evidence="6" type="ORF">IAD26_06885</name>
</gene>
<dbReference type="InterPro" id="IPR050881">
    <property type="entry name" value="LL-DAP_aminotransferase"/>
</dbReference>
<organism evidence="6 7">
    <name type="scientific">Candidatus Limenecus avicola</name>
    <dbReference type="NCBI Taxonomy" id="2840847"/>
    <lineage>
        <taxon>Bacteria</taxon>
        <taxon>Bacillati</taxon>
        <taxon>Bacillota</taxon>
        <taxon>Clostridia</taxon>
        <taxon>Eubacteriales</taxon>
        <taxon>Clostridiaceae</taxon>
        <taxon>Clostridiaceae incertae sedis</taxon>
        <taxon>Candidatus Limenecus</taxon>
    </lineage>
</organism>
<reference evidence="6" key="1">
    <citation type="submission" date="2020-10" db="EMBL/GenBank/DDBJ databases">
        <authorList>
            <person name="Gilroy R."/>
        </authorList>
    </citation>
    <scope>NUCLEOTIDE SEQUENCE</scope>
    <source>
        <strain evidence="6">CHK154-7741</strain>
    </source>
</reference>
<evidence type="ECO:0000256" key="1">
    <source>
        <dbReference type="ARBA" id="ARBA00001933"/>
    </source>
</evidence>
<reference evidence="6" key="2">
    <citation type="journal article" date="2021" name="PeerJ">
        <title>Extensive microbial diversity within the chicken gut microbiome revealed by metagenomics and culture.</title>
        <authorList>
            <person name="Gilroy R."/>
            <person name="Ravi A."/>
            <person name="Getino M."/>
            <person name="Pursley I."/>
            <person name="Horton D.L."/>
            <person name="Alikhan N.F."/>
            <person name="Baker D."/>
            <person name="Gharbi K."/>
            <person name="Hall N."/>
            <person name="Watson M."/>
            <person name="Adriaenssens E.M."/>
            <person name="Foster-Nyarko E."/>
            <person name="Jarju S."/>
            <person name="Secka A."/>
            <person name="Antonio M."/>
            <person name="Oren A."/>
            <person name="Chaudhuri R.R."/>
            <person name="La Ragione R."/>
            <person name="Hildebrand F."/>
            <person name="Pallen M.J."/>
        </authorList>
    </citation>
    <scope>NUCLEOTIDE SEQUENCE</scope>
    <source>
        <strain evidence="6">CHK154-7741</strain>
    </source>
</reference>
<comment type="cofactor">
    <cofactor evidence="1 4">
        <name>pyridoxal 5'-phosphate</name>
        <dbReference type="ChEBI" id="CHEBI:597326"/>
    </cofactor>
</comment>
<accession>A0A9D1N0Y8</accession>
<evidence type="ECO:0000256" key="2">
    <source>
        <dbReference type="ARBA" id="ARBA00022576"/>
    </source>
</evidence>
<dbReference type="EMBL" id="DVOD01000051">
    <property type="protein sequence ID" value="HIU92840.1"/>
    <property type="molecule type" value="Genomic_DNA"/>
</dbReference>
<dbReference type="CDD" id="cd00609">
    <property type="entry name" value="AAT_like"/>
    <property type="match status" value="1"/>
</dbReference>
<dbReference type="SUPFAM" id="SSF53383">
    <property type="entry name" value="PLP-dependent transferases"/>
    <property type="match status" value="1"/>
</dbReference>
<evidence type="ECO:0000259" key="5">
    <source>
        <dbReference type="Pfam" id="PF00155"/>
    </source>
</evidence>
<dbReference type="EC" id="2.6.1.-" evidence="4"/>
<dbReference type="PANTHER" id="PTHR42832:SF3">
    <property type="entry name" value="L-GLUTAMINE--4-(METHYLSULFANYL)-2-OXOBUTANOATE AMINOTRANSFERASE"/>
    <property type="match status" value="1"/>
</dbReference>
<evidence type="ECO:0000313" key="7">
    <source>
        <dbReference type="Proteomes" id="UP000886748"/>
    </source>
</evidence>
<dbReference type="Gene3D" id="3.40.640.10">
    <property type="entry name" value="Type I PLP-dependent aspartate aminotransferase-like (Major domain)"/>
    <property type="match status" value="1"/>
</dbReference>
<evidence type="ECO:0000256" key="4">
    <source>
        <dbReference type="RuleBase" id="RU000481"/>
    </source>
</evidence>
<dbReference type="InterPro" id="IPR004839">
    <property type="entry name" value="Aminotransferase_I/II_large"/>
</dbReference>
<keyword evidence="2 4" id="KW-0032">Aminotransferase</keyword>
<dbReference type="AlphaFoldDB" id="A0A9D1N0Y8"/>
<feature type="domain" description="Aminotransferase class I/classII large" evidence="5">
    <location>
        <begin position="39"/>
        <end position="405"/>
    </location>
</feature>
<dbReference type="InterPro" id="IPR004838">
    <property type="entry name" value="NHTrfase_class1_PyrdxlP-BS"/>
</dbReference>
<dbReference type="PANTHER" id="PTHR42832">
    <property type="entry name" value="AMINO ACID AMINOTRANSFERASE"/>
    <property type="match status" value="1"/>
</dbReference>
<evidence type="ECO:0000313" key="6">
    <source>
        <dbReference type="EMBL" id="HIU92840.1"/>
    </source>
</evidence>